<dbReference type="NCBIfam" id="TIGR00562">
    <property type="entry name" value="proto_IX_ox"/>
    <property type="match status" value="1"/>
</dbReference>
<dbReference type="Gene3D" id="3.90.660.20">
    <property type="entry name" value="Protoporphyrinogen oxidase, mitochondrial, domain 2"/>
    <property type="match status" value="1"/>
</dbReference>
<evidence type="ECO:0000256" key="1">
    <source>
        <dbReference type="ARBA" id="ARBA00001755"/>
    </source>
</evidence>
<comment type="function">
    <text evidence="11">Involved in coproporphyrin-dependent heme b biosynthesis. Catalyzes the oxidation of coproporphyrinogen III to coproporphyrin III.</text>
</comment>
<dbReference type="UniPathway" id="UPA00252"/>
<evidence type="ECO:0000313" key="14">
    <source>
        <dbReference type="Proteomes" id="UP000181997"/>
    </source>
</evidence>
<dbReference type="GO" id="GO:0004729">
    <property type="term" value="F:oxygen-dependent protoporphyrinogen oxidase activity"/>
    <property type="evidence" value="ECO:0007669"/>
    <property type="project" value="UniProtKB-UniRule"/>
</dbReference>
<evidence type="ECO:0000256" key="9">
    <source>
        <dbReference type="ARBA" id="ARBA00023002"/>
    </source>
</evidence>
<evidence type="ECO:0000256" key="4">
    <source>
        <dbReference type="ARBA" id="ARBA00008310"/>
    </source>
</evidence>
<dbReference type="SUPFAM" id="SSF54373">
    <property type="entry name" value="FAD-linked reductases, C-terminal domain"/>
    <property type="match status" value="1"/>
</dbReference>
<evidence type="ECO:0000256" key="6">
    <source>
        <dbReference type="ARBA" id="ARBA00019046"/>
    </source>
</evidence>
<dbReference type="Proteomes" id="UP000181997">
    <property type="component" value="Unassembled WGS sequence"/>
</dbReference>
<keyword evidence="9 11" id="KW-0560">Oxidoreductase</keyword>
<comment type="pathway">
    <text evidence="3 11">Porphyrin-containing compound metabolism; protoheme biosynthesis.</text>
</comment>
<evidence type="ECO:0000256" key="5">
    <source>
        <dbReference type="ARBA" id="ARBA00012402"/>
    </source>
</evidence>
<feature type="domain" description="Amine oxidase" evidence="12">
    <location>
        <begin position="12"/>
        <end position="458"/>
    </location>
</feature>
<dbReference type="InterPro" id="IPR036188">
    <property type="entry name" value="FAD/NAD-bd_sf"/>
</dbReference>
<accession>A0A0V8HJW9</accession>
<dbReference type="OrthoDB" id="9805195at2"/>
<keyword evidence="8 11" id="KW-0274">FAD</keyword>
<dbReference type="InterPro" id="IPR004572">
    <property type="entry name" value="Protoporphyrinogen_oxidase"/>
</dbReference>
<evidence type="ECO:0000256" key="8">
    <source>
        <dbReference type="ARBA" id="ARBA00022827"/>
    </source>
</evidence>
<dbReference type="GO" id="GO:0006783">
    <property type="term" value="P:heme biosynthetic process"/>
    <property type="evidence" value="ECO:0007669"/>
    <property type="project" value="UniProtKB-UniRule"/>
</dbReference>
<dbReference type="EC" id="1.3.3.15" evidence="5 11"/>
<keyword evidence="11" id="KW-0963">Cytoplasm</keyword>
<proteinExistence type="inferred from homology"/>
<evidence type="ECO:0000256" key="10">
    <source>
        <dbReference type="ARBA" id="ARBA00023133"/>
    </source>
</evidence>
<evidence type="ECO:0000259" key="12">
    <source>
        <dbReference type="Pfam" id="PF01593"/>
    </source>
</evidence>
<dbReference type="Pfam" id="PF01593">
    <property type="entry name" value="Amino_oxidase"/>
    <property type="match status" value="1"/>
</dbReference>
<organism evidence="13 14">
    <name type="scientific">[Bacillus] enclensis</name>
    <dbReference type="NCBI Taxonomy" id="1402860"/>
    <lineage>
        <taxon>Bacteria</taxon>
        <taxon>Bacillati</taxon>
        <taxon>Bacillota</taxon>
        <taxon>Bacilli</taxon>
        <taxon>Bacillales</taxon>
        <taxon>Bacillaceae</taxon>
        <taxon>Rossellomorea</taxon>
    </lineage>
</organism>
<dbReference type="SUPFAM" id="SSF51905">
    <property type="entry name" value="FAD/NAD(P)-binding domain"/>
    <property type="match status" value="1"/>
</dbReference>
<dbReference type="EMBL" id="FMAU01000002">
    <property type="protein sequence ID" value="SCC08391.1"/>
    <property type="molecule type" value="Genomic_DNA"/>
</dbReference>
<name>A0A0V8HJW9_9BACI</name>
<sequence length="463" mass="51769">MKKVVIVGGGVTGLTTLYHLDKLKREQKVDIELTLVERDKELGGKIKTVKDHPFIMEAGADSIVARNEGVLPFIEELELQDELVYNKTGTSYIYTYGKLHKIPEDTIFGIPMSVESLMESTLISEEGKRRAMKELETPNTQFTKDSSIGQFLEAFFGRELVENQIAPVLSGVYSGKLHELTMATTLPYLLEYKNRYGSIIKGLGENKHKFKSSSKGKFISFKNGLSTMIERMEDIIKEADILNGAELIELKKSGEEYELTIAEGTKIKADYVVFSTTHDVTQKIIRDPQLDVHFNQLKNSSLTSIYVGFNAKDDLLPADGTGFITSHGSDVLCDACTWTSRKWDHTSKDHELLVRLFYKSSNPHYKELKNLTEEALTATALKDISKSLGIDRTPVSVEVTNWSGLMPNYHLQHSQVVEALQHSIQMRYPNVLLAGASYFGVGIGACIKNGKQTAESILKEVTQ</sequence>
<evidence type="ECO:0000256" key="2">
    <source>
        <dbReference type="ARBA" id="ARBA00001974"/>
    </source>
</evidence>
<evidence type="ECO:0000313" key="13">
    <source>
        <dbReference type="EMBL" id="SCC08391.1"/>
    </source>
</evidence>
<keyword evidence="10 11" id="KW-0350">Heme biosynthesis</keyword>
<dbReference type="GO" id="GO:0005737">
    <property type="term" value="C:cytoplasm"/>
    <property type="evidence" value="ECO:0007669"/>
    <property type="project" value="UniProtKB-SubCell"/>
</dbReference>
<dbReference type="InterPro" id="IPR002937">
    <property type="entry name" value="Amino_oxidase"/>
</dbReference>
<comment type="similarity">
    <text evidence="4 11">Belongs to the protoporphyrinogen/coproporphyrinogen oxidase family. Coproporphyrinogen III oxidase subfamily.</text>
</comment>
<dbReference type="Gene3D" id="1.10.3110.10">
    <property type="entry name" value="protoporphyrinogen ix oxidase, domain 3"/>
    <property type="match status" value="1"/>
</dbReference>
<keyword evidence="7 11" id="KW-0285">Flavoprotein</keyword>
<dbReference type="PANTHER" id="PTHR42923:SF3">
    <property type="entry name" value="PROTOPORPHYRINOGEN OXIDASE"/>
    <property type="match status" value="1"/>
</dbReference>
<evidence type="ECO:0000256" key="7">
    <source>
        <dbReference type="ARBA" id="ARBA00022630"/>
    </source>
</evidence>
<dbReference type="Gene3D" id="3.50.50.60">
    <property type="entry name" value="FAD/NAD(P)-binding domain"/>
    <property type="match status" value="1"/>
</dbReference>
<comment type="subcellular location">
    <subcellularLocation>
        <location evidence="11">Cytoplasm</location>
    </subcellularLocation>
</comment>
<evidence type="ECO:0000256" key="3">
    <source>
        <dbReference type="ARBA" id="ARBA00004744"/>
    </source>
</evidence>
<comment type="catalytic activity">
    <reaction evidence="1">
        <text>coproporphyrinogen III + 3 O2 = coproporphyrin III + 3 H2O2</text>
        <dbReference type="Rhea" id="RHEA:43436"/>
        <dbReference type="ChEBI" id="CHEBI:15379"/>
        <dbReference type="ChEBI" id="CHEBI:16240"/>
        <dbReference type="ChEBI" id="CHEBI:57309"/>
        <dbReference type="ChEBI" id="CHEBI:131725"/>
        <dbReference type="EC" id="1.3.3.15"/>
    </reaction>
    <physiologicalReaction direction="left-to-right" evidence="1">
        <dbReference type="Rhea" id="RHEA:43437"/>
    </physiologicalReaction>
</comment>
<evidence type="ECO:0000256" key="11">
    <source>
        <dbReference type="RuleBase" id="RU364052"/>
    </source>
</evidence>
<dbReference type="PANTHER" id="PTHR42923">
    <property type="entry name" value="PROTOPORPHYRINOGEN OXIDASE"/>
    <property type="match status" value="1"/>
</dbReference>
<dbReference type="NCBIfam" id="NF009081">
    <property type="entry name" value="PRK12416.1"/>
    <property type="match status" value="1"/>
</dbReference>
<comment type="cofactor">
    <cofactor evidence="2 11">
        <name>FAD</name>
        <dbReference type="ChEBI" id="CHEBI:57692"/>
    </cofactor>
</comment>
<dbReference type="AlphaFoldDB" id="A0A0V8HJW9"/>
<dbReference type="InterPro" id="IPR050464">
    <property type="entry name" value="Zeta_carotene_desat/Oxidored"/>
</dbReference>
<keyword evidence="14" id="KW-1185">Reference proteome</keyword>
<reference evidence="14" key="1">
    <citation type="submission" date="2016-08" db="EMBL/GenBank/DDBJ databases">
        <authorList>
            <person name="Varghese N."/>
            <person name="Submissions Spin"/>
        </authorList>
    </citation>
    <scope>NUCLEOTIDE SEQUENCE [LARGE SCALE GENOMIC DNA]</scope>
    <source>
        <strain evidence="14">SGD-1123</strain>
    </source>
</reference>
<dbReference type="RefSeq" id="WP_058298529.1">
    <property type="nucleotide sequence ID" value="NZ_FMAU01000002.1"/>
</dbReference>
<gene>
    <name evidence="13" type="ORF">GA0061094_2368</name>
</gene>
<protein>
    <recommendedName>
        <fullName evidence="6 11">Coproporphyrinogen III oxidase</fullName>
        <ecNumber evidence="5 11">1.3.3.15</ecNumber>
    </recommendedName>
</protein>